<proteinExistence type="predicted"/>
<keyword evidence="2" id="KW-1185">Reference proteome</keyword>
<protein>
    <submittedName>
        <fullName evidence="1">Uncharacterized protein</fullName>
    </submittedName>
</protein>
<reference evidence="2" key="1">
    <citation type="submission" date="2016-05" db="EMBL/GenBank/DDBJ databases">
        <title>Comparative genomics of biotechnologically important yeasts.</title>
        <authorList>
            <consortium name="DOE Joint Genome Institute"/>
            <person name="Riley R."/>
            <person name="Haridas S."/>
            <person name="Wolfe K.H."/>
            <person name="Lopes M.R."/>
            <person name="Hittinger C.T."/>
            <person name="Goker M."/>
            <person name="Salamov A."/>
            <person name="Wisecaver J."/>
            <person name="Long T.M."/>
            <person name="Aerts A.L."/>
            <person name="Barry K."/>
            <person name="Choi C."/>
            <person name="Clum A."/>
            <person name="Coughlan A.Y."/>
            <person name="Deshpande S."/>
            <person name="Douglass A.P."/>
            <person name="Hanson S.J."/>
            <person name="Klenk H.-P."/>
            <person name="Labutti K."/>
            <person name="Lapidus A."/>
            <person name="Lindquist E."/>
            <person name="Lipzen A."/>
            <person name="Meier-Kolthoff J.P."/>
            <person name="Ohm R.A."/>
            <person name="Otillar R.P."/>
            <person name="Pangilinan J."/>
            <person name="Peng Y."/>
            <person name="Rokas A."/>
            <person name="Rosa C.A."/>
            <person name="Scheuner C."/>
            <person name="Sibirny A.A."/>
            <person name="Slot J.C."/>
            <person name="Stielow J.B."/>
            <person name="Sun H."/>
            <person name="Kurtzman C.P."/>
            <person name="Blackwell M."/>
            <person name="Grigoriev I.V."/>
            <person name="Jeffries T.W."/>
        </authorList>
    </citation>
    <scope>NUCLEOTIDE SEQUENCE [LARGE SCALE GENOMIC DNA]</scope>
    <source>
        <strain evidence="2">NRRL Y-17324</strain>
    </source>
</reference>
<name>A0A1E4SRP4_9ASCO</name>
<dbReference type="AlphaFoldDB" id="A0A1E4SRP4"/>
<accession>A0A1E4SRP4</accession>
<sequence length="569" mass="66088">MQLPFGFYVFHSPRSPTSPGLLVEENAITELIKVMEGKDDCEMSLVAQLKLVMSLMENESNNPVVRLVSSGFFYALGNLAANGVSLTVLQLQQRLFEKMADLLLQLDQMDHETVMNVGETIDEYLSKFKEYKEIPEYHMWHLKRFLGKITLIYKKFPDLLKYWFSARTENLARADQRIFLPLEYIRKLLFGDNGDDLIFALTTLVEAADLVQVSREWLVHQSGIIRIFSQSCLKCLLPIDQGNPWLQTNNLETTNVQQYKKYLRWYFMVLQSSSMESRLVMHKQFESEFLYMIIGSSLNCQYLASLFAFIQVLGEFPRIHNIVDSILENEVLERIITQEIVLFSIFEHFILVINNLVRDNHHALIKIFGIGSEIEASPIDLTLAKMELETPRVRAMKVSIDLNYDIGQEFEFYLSNQMQSIRTYQVDVEKLIIKKYFLACIGFFVNSDNLNYALIELTKTLLLKTDLATHENFQLIMDYLYESYLSYQLELYLANARVSQAIVGTQFINPDSKLLTKLNIASKHVEFLQSARKIDTSSLSEKMRQFTVIIIHTYVVCKLKWLKSAYMDD</sequence>
<evidence type="ECO:0000313" key="1">
    <source>
        <dbReference type="EMBL" id="ODV82171.1"/>
    </source>
</evidence>
<organism evidence="1 2">
    <name type="scientific">Suhomyces tanzawaensis NRRL Y-17324</name>
    <dbReference type="NCBI Taxonomy" id="984487"/>
    <lineage>
        <taxon>Eukaryota</taxon>
        <taxon>Fungi</taxon>
        <taxon>Dikarya</taxon>
        <taxon>Ascomycota</taxon>
        <taxon>Saccharomycotina</taxon>
        <taxon>Pichiomycetes</taxon>
        <taxon>Debaryomycetaceae</taxon>
        <taxon>Suhomyces</taxon>
    </lineage>
</organism>
<dbReference type="Proteomes" id="UP000094285">
    <property type="component" value="Unassembled WGS sequence"/>
</dbReference>
<dbReference type="RefSeq" id="XP_020067293.1">
    <property type="nucleotide sequence ID" value="XM_020206484.1"/>
</dbReference>
<dbReference type="GeneID" id="30980621"/>
<dbReference type="EMBL" id="KV453909">
    <property type="protein sequence ID" value="ODV82171.1"/>
    <property type="molecule type" value="Genomic_DNA"/>
</dbReference>
<gene>
    <name evidence="1" type="ORF">CANTADRAFT_19746</name>
</gene>
<evidence type="ECO:0000313" key="2">
    <source>
        <dbReference type="Proteomes" id="UP000094285"/>
    </source>
</evidence>